<dbReference type="InterPro" id="IPR001296">
    <property type="entry name" value="Glyco_trans_1"/>
</dbReference>
<name>A0A3B1BP35_9ZZZZ</name>
<reference evidence="4" key="1">
    <citation type="submission" date="2018-06" db="EMBL/GenBank/DDBJ databases">
        <authorList>
            <person name="Zhirakovskaya E."/>
        </authorList>
    </citation>
    <scope>NUCLEOTIDE SEQUENCE</scope>
</reference>
<sequence>MKICIDIRTVNKPKSGVGYYVSNLVRKFQEIDKDNYYLLISNIAELEPELRSLPNFENCKTMISNENHIFGDFWESFYLPRFLSRKGVNVFHGPAFMIPLRSCITRSVVTIHDIVAFIKPETVPLKYALYMRTLISLVVKKADMIITPSQSTKDDLMRVLGVSESKIVVTHEAVSESFCPGALDGGEDKIKSRFGIKNKYMLFVGNLEPRKNLIRLLKAYEMAKGRLGKEYQLVICGKKGWLYKNILKAVEDFSQNGDVILTSYVEDNDLLELYRGAEMFLFPTLYEGFGLPVLEAMASGTPVITSNVSSIPEIAGDAAYLIDPLSITDISNAIIKVAFSDTLRRSLREKGIKQATRFSWSQTAEKTLAVYRSII</sequence>
<dbReference type="FunFam" id="3.40.50.2000:FF:000119">
    <property type="entry name" value="Glycosyl transferase group 1"/>
    <property type="match status" value="1"/>
</dbReference>
<evidence type="ECO:0000256" key="1">
    <source>
        <dbReference type="ARBA" id="ARBA00022679"/>
    </source>
</evidence>
<gene>
    <name evidence="4" type="ORF">MNBD_NITROSPINAE02-48</name>
</gene>
<evidence type="ECO:0008006" key="5">
    <source>
        <dbReference type="Google" id="ProtNLM"/>
    </source>
</evidence>
<dbReference type="PANTHER" id="PTHR46401:SF2">
    <property type="entry name" value="GLYCOSYLTRANSFERASE WBBK-RELATED"/>
    <property type="match status" value="1"/>
</dbReference>
<evidence type="ECO:0000313" key="4">
    <source>
        <dbReference type="EMBL" id="VAX19699.1"/>
    </source>
</evidence>
<dbReference type="AlphaFoldDB" id="A0A3B1BP35"/>
<dbReference type="GO" id="GO:0016757">
    <property type="term" value="F:glycosyltransferase activity"/>
    <property type="evidence" value="ECO:0007669"/>
    <property type="project" value="InterPro"/>
</dbReference>
<keyword evidence="1" id="KW-0808">Transferase</keyword>
<proteinExistence type="predicted"/>
<dbReference type="SUPFAM" id="SSF53756">
    <property type="entry name" value="UDP-Glycosyltransferase/glycogen phosphorylase"/>
    <property type="match status" value="1"/>
</dbReference>
<dbReference type="CDD" id="cd03809">
    <property type="entry name" value="GT4_MtfB-like"/>
    <property type="match status" value="1"/>
</dbReference>
<organism evidence="4">
    <name type="scientific">hydrothermal vent metagenome</name>
    <dbReference type="NCBI Taxonomy" id="652676"/>
    <lineage>
        <taxon>unclassified sequences</taxon>
        <taxon>metagenomes</taxon>
        <taxon>ecological metagenomes</taxon>
    </lineage>
</organism>
<feature type="domain" description="Glycosyltransferase subfamily 4-like N-terminal" evidence="3">
    <location>
        <begin position="16"/>
        <end position="174"/>
    </location>
</feature>
<dbReference type="Pfam" id="PF13439">
    <property type="entry name" value="Glyco_transf_4"/>
    <property type="match status" value="1"/>
</dbReference>
<dbReference type="InterPro" id="IPR028098">
    <property type="entry name" value="Glyco_trans_4-like_N"/>
</dbReference>
<evidence type="ECO:0000259" key="2">
    <source>
        <dbReference type="Pfam" id="PF00534"/>
    </source>
</evidence>
<accession>A0A3B1BP35</accession>
<feature type="domain" description="Glycosyl transferase family 1" evidence="2">
    <location>
        <begin position="191"/>
        <end position="353"/>
    </location>
</feature>
<dbReference type="Gene3D" id="3.40.50.2000">
    <property type="entry name" value="Glycogen Phosphorylase B"/>
    <property type="match status" value="2"/>
</dbReference>
<protein>
    <recommendedName>
        <fullName evidence="5">Glycosyl transferase, group 1</fullName>
    </recommendedName>
</protein>
<dbReference type="PANTHER" id="PTHR46401">
    <property type="entry name" value="GLYCOSYLTRANSFERASE WBBK-RELATED"/>
    <property type="match status" value="1"/>
</dbReference>
<evidence type="ECO:0000259" key="3">
    <source>
        <dbReference type="Pfam" id="PF13439"/>
    </source>
</evidence>
<dbReference type="EMBL" id="UOGE01000047">
    <property type="protein sequence ID" value="VAX19699.1"/>
    <property type="molecule type" value="Genomic_DNA"/>
</dbReference>
<dbReference type="GO" id="GO:0009103">
    <property type="term" value="P:lipopolysaccharide biosynthetic process"/>
    <property type="evidence" value="ECO:0007669"/>
    <property type="project" value="TreeGrafter"/>
</dbReference>
<dbReference type="Pfam" id="PF00534">
    <property type="entry name" value="Glycos_transf_1"/>
    <property type="match status" value="1"/>
</dbReference>